<dbReference type="GO" id="GO:0003779">
    <property type="term" value="F:actin binding"/>
    <property type="evidence" value="ECO:0007669"/>
    <property type="project" value="InterPro"/>
</dbReference>
<comment type="caution">
    <text evidence="4">The sequence shown here is derived from an EMBL/GenBank/DDBJ whole genome shotgun (WGS) entry which is preliminary data.</text>
</comment>
<evidence type="ECO:0000259" key="3">
    <source>
        <dbReference type="PROSITE" id="PS51774"/>
    </source>
</evidence>
<accession>A0AAD8MSW9</accession>
<reference evidence="4" key="2">
    <citation type="submission" date="2023-05" db="EMBL/GenBank/DDBJ databases">
        <authorList>
            <person name="Schelkunov M.I."/>
        </authorList>
    </citation>
    <scope>NUCLEOTIDE SEQUENCE</scope>
    <source>
        <strain evidence="4">Hsosn_3</strain>
        <tissue evidence="4">Leaf</tissue>
    </source>
</reference>
<feature type="domain" description="NAB" evidence="3">
    <location>
        <begin position="1"/>
        <end position="58"/>
    </location>
</feature>
<protein>
    <recommendedName>
        <fullName evidence="3">NAB domain-containing protein</fullName>
    </recommendedName>
</protein>
<dbReference type="Pfam" id="PF07765">
    <property type="entry name" value="KIP1"/>
    <property type="match status" value="1"/>
</dbReference>
<evidence type="ECO:0000256" key="1">
    <source>
        <dbReference type="ARBA" id="ARBA00023054"/>
    </source>
</evidence>
<evidence type="ECO:0000256" key="2">
    <source>
        <dbReference type="SAM" id="MobiDB-lite"/>
    </source>
</evidence>
<proteinExistence type="predicted"/>
<dbReference type="AlphaFoldDB" id="A0AAD8MSW9"/>
<evidence type="ECO:0000313" key="4">
    <source>
        <dbReference type="EMBL" id="KAK1383822.1"/>
    </source>
</evidence>
<dbReference type="EMBL" id="JAUIZM010000005">
    <property type="protein sequence ID" value="KAK1383822.1"/>
    <property type="molecule type" value="Genomic_DNA"/>
</dbReference>
<feature type="compositionally biased region" description="Low complexity" evidence="2">
    <location>
        <begin position="88"/>
        <end position="101"/>
    </location>
</feature>
<organism evidence="4 5">
    <name type="scientific">Heracleum sosnowskyi</name>
    <dbReference type="NCBI Taxonomy" id="360622"/>
    <lineage>
        <taxon>Eukaryota</taxon>
        <taxon>Viridiplantae</taxon>
        <taxon>Streptophyta</taxon>
        <taxon>Embryophyta</taxon>
        <taxon>Tracheophyta</taxon>
        <taxon>Spermatophyta</taxon>
        <taxon>Magnoliopsida</taxon>
        <taxon>eudicotyledons</taxon>
        <taxon>Gunneridae</taxon>
        <taxon>Pentapetalae</taxon>
        <taxon>asterids</taxon>
        <taxon>campanulids</taxon>
        <taxon>Apiales</taxon>
        <taxon>Apiaceae</taxon>
        <taxon>Apioideae</taxon>
        <taxon>apioid superclade</taxon>
        <taxon>Tordylieae</taxon>
        <taxon>Tordyliinae</taxon>
        <taxon>Heracleum</taxon>
    </lineage>
</organism>
<keyword evidence="5" id="KW-1185">Reference proteome</keyword>
<sequence length="154" mass="17321">MEEKVEYILKLFQEDGDSFIKKAEMYYKRRPGFIEFVEESARAYRALAGRYDKLSTDLQNANTTIATCLPEQVQYTMDDDDDYDVKGQKAPKGRAPPQAAAPGPPPPNVPRVPEAPNKALSGLINNASKKLSKKPAKQTCFTHISYFRHAPKIE</sequence>
<keyword evidence="1" id="KW-0175">Coiled coil</keyword>
<dbReference type="PANTHER" id="PTHR31631">
    <property type="entry name" value="PROTEIN NETWORKED 2D"/>
    <property type="match status" value="1"/>
</dbReference>
<dbReference type="PANTHER" id="PTHR31631:SF0">
    <property type="entry name" value="PROTEIN NETWORKED 2D"/>
    <property type="match status" value="1"/>
</dbReference>
<reference evidence="4" key="1">
    <citation type="submission" date="2023-02" db="EMBL/GenBank/DDBJ databases">
        <title>Genome of toxic invasive species Heracleum sosnowskyi carries increased number of genes despite the absence of recent whole-genome duplications.</title>
        <authorList>
            <person name="Schelkunov M."/>
            <person name="Shtratnikova V."/>
            <person name="Makarenko M."/>
            <person name="Klepikova A."/>
            <person name="Omelchenko D."/>
            <person name="Novikova G."/>
            <person name="Obukhova E."/>
            <person name="Bogdanov V."/>
            <person name="Penin A."/>
            <person name="Logacheva M."/>
        </authorList>
    </citation>
    <scope>NUCLEOTIDE SEQUENCE</scope>
    <source>
        <strain evidence="4">Hsosn_3</strain>
        <tissue evidence="4">Leaf</tissue>
    </source>
</reference>
<evidence type="ECO:0000313" key="5">
    <source>
        <dbReference type="Proteomes" id="UP001237642"/>
    </source>
</evidence>
<dbReference type="Proteomes" id="UP001237642">
    <property type="component" value="Unassembled WGS sequence"/>
</dbReference>
<dbReference type="InterPro" id="IPR011684">
    <property type="entry name" value="NAB"/>
</dbReference>
<name>A0AAD8MSW9_9APIA</name>
<gene>
    <name evidence="4" type="ORF">POM88_021557</name>
</gene>
<feature type="region of interest" description="Disordered" evidence="2">
    <location>
        <begin position="77"/>
        <end position="136"/>
    </location>
</feature>
<dbReference type="PROSITE" id="PS51774">
    <property type="entry name" value="NAB"/>
    <property type="match status" value="1"/>
</dbReference>